<feature type="compositionally biased region" description="Polar residues" evidence="1">
    <location>
        <begin position="18"/>
        <end position="27"/>
    </location>
</feature>
<name>A0A6J4PNW1_9CYAN</name>
<evidence type="ECO:0000256" key="1">
    <source>
        <dbReference type="SAM" id="MobiDB-lite"/>
    </source>
</evidence>
<sequence length="81" mass="8823">MATQESESTVTIVGHANGTGSQVNTSSGQVLREFTDSDDYQLNLRATEAWLAEHGFVHAGGSDYVKHEPFMTGDTSARKYE</sequence>
<reference evidence="2" key="1">
    <citation type="submission" date="2020-02" db="EMBL/GenBank/DDBJ databases">
        <authorList>
            <person name="Meier V. D."/>
        </authorList>
    </citation>
    <scope>NUCLEOTIDE SEQUENCE</scope>
    <source>
        <strain evidence="2">AVDCRST_MAG94</strain>
    </source>
</reference>
<dbReference type="EMBL" id="CADCTY010002394">
    <property type="protein sequence ID" value="CAA9420489.1"/>
    <property type="molecule type" value="Genomic_DNA"/>
</dbReference>
<protein>
    <submittedName>
        <fullName evidence="2">Uncharacterized protein</fullName>
    </submittedName>
</protein>
<dbReference type="AlphaFoldDB" id="A0A6J4PNW1"/>
<feature type="region of interest" description="Disordered" evidence="1">
    <location>
        <begin position="1"/>
        <end position="27"/>
    </location>
</feature>
<organism evidence="2">
    <name type="scientific">uncultured Leptolyngbya sp</name>
    <dbReference type="NCBI Taxonomy" id="332963"/>
    <lineage>
        <taxon>Bacteria</taxon>
        <taxon>Bacillati</taxon>
        <taxon>Cyanobacteriota</taxon>
        <taxon>Cyanophyceae</taxon>
        <taxon>Leptolyngbyales</taxon>
        <taxon>Leptolyngbyaceae</taxon>
        <taxon>Leptolyngbya group</taxon>
        <taxon>Leptolyngbya</taxon>
        <taxon>environmental samples</taxon>
    </lineage>
</organism>
<gene>
    <name evidence="2" type="ORF">AVDCRST_MAG94-6953</name>
</gene>
<proteinExistence type="predicted"/>
<feature type="compositionally biased region" description="Polar residues" evidence="1">
    <location>
        <begin position="1"/>
        <end position="11"/>
    </location>
</feature>
<accession>A0A6J4PNW1</accession>
<evidence type="ECO:0000313" key="2">
    <source>
        <dbReference type="EMBL" id="CAA9420489.1"/>
    </source>
</evidence>